<gene>
    <name evidence="2" type="ORF">POF50_029990</name>
</gene>
<comment type="caution">
    <text evidence="2">The sequence shown here is derived from an EMBL/GenBank/DDBJ whole genome shotgun (WGS) entry which is preliminary data.</text>
</comment>
<protein>
    <recommendedName>
        <fullName evidence="3">Rad50/SbcC-type AAA domain-containing protein</fullName>
    </recommendedName>
</protein>
<evidence type="ECO:0008006" key="3">
    <source>
        <dbReference type="Google" id="ProtNLM"/>
    </source>
</evidence>
<accession>A0AA90H9U0</accession>
<keyword evidence="1" id="KW-0175">Coiled coil</keyword>
<proteinExistence type="predicted"/>
<dbReference type="RefSeq" id="WP_271312380.1">
    <property type="nucleotide sequence ID" value="NZ_JABXJJ020000047.1"/>
</dbReference>
<sequence length="639" mass="71729">MSEPHTSERGLRIEKVSLVHHSGELDEYAFESGNLNILTGVRNSSKTTTLKVIDYCLGHRGSPADALKAAVASEHVEVSTDLRVDGRPYKLTRYFTHGRMGKIGINGDEIAAADFSDWILNELGWPNLLIPKGLHPTSATEQTPLSFRNTLRHFYRNEDSWTSFADKELEFTRRAVVSQLLGFARSRTAQANRDFDLAQAKRRLNDAEAVDREVRESTLQAVTAISQNLGLPLVRSSEEVAGARREIRRELDAVYERRRLLTDEIQGLSAGTSVAGTPAGYDPSLTDMYSDVTNLLRQATEEVANLGHLLEEHQRSARTVTAEVSRMERLATSIEVFDTLPVRLCPACEQNVDPHRDHDEDACYLCFQPVDDDKRQRRAQVEIRSLKSELDDLDDVIVRSRDDLDSAQIHQQHLHMQQTQLAQELNQRRAAELAPFMATLEGLAAQIAQLEHKLTAFPAMEEIFQRRTDAHRIVLSAQLLVERIEKEQTNSTVSGLSPMDRCSIFADRMNGFLARYRNTLWVAGQVSIRDTDFTFYVGSKPWDQGLGAEAKVLFFLAYSYATLFLESDLDEECAFPGLLLLDNPYQQGIAASVVHQALTELAEAAHTTGTQIISTQTLRPPSAQHTIREIPMLQVHDTP</sequence>
<dbReference type="AlphaFoldDB" id="A0AA90H9U0"/>
<feature type="coiled-coil region" evidence="1">
    <location>
        <begin position="376"/>
        <end position="403"/>
    </location>
</feature>
<dbReference type="Gene3D" id="3.40.50.300">
    <property type="entry name" value="P-loop containing nucleotide triphosphate hydrolases"/>
    <property type="match status" value="1"/>
</dbReference>
<evidence type="ECO:0000256" key="1">
    <source>
        <dbReference type="SAM" id="Coils"/>
    </source>
</evidence>
<dbReference type="EMBL" id="JABXJJ020000047">
    <property type="protein sequence ID" value="MDI5973523.1"/>
    <property type="molecule type" value="Genomic_DNA"/>
</dbReference>
<dbReference type="InterPro" id="IPR027417">
    <property type="entry name" value="P-loop_NTPase"/>
</dbReference>
<feature type="coiled-coil region" evidence="1">
    <location>
        <begin position="296"/>
        <end position="330"/>
    </location>
</feature>
<organism evidence="2">
    <name type="scientific">Streptantibioticus silvisoli</name>
    <dbReference type="NCBI Taxonomy" id="2705255"/>
    <lineage>
        <taxon>Bacteria</taxon>
        <taxon>Bacillati</taxon>
        <taxon>Actinomycetota</taxon>
        <taxon>Actinomycetes</taxon>
        <taxon>Kitasatosporales</taxon>
        <taxon>Streptomycetaceae</taxon>
        <taxon>Streptantibioticus</taxon>
    </lineage>
</organism>
<dbReference type="SUPFAM" id="SSF52540">
    <property type="entry name" value="P-loop containing nucleoside triphosphate hydrolases"/>
    <property type="match status" value="1"/>
</dbReference>
<name>A0AA90H9U0_9ACTN</name>
<reference evidence="2" key="1">
    <citation type="submission" date="2023-05" db="EMBL/GenBank/DDBJ databases">
        <title>Streptantibioticus silvisoli sp. nov., acidotolerant actinomycetes 1 from pine litter.</title>
        <authorList>
            <person name="Swiecimska M."/>
            <person name="Golinska P."/>
            <person name="Sangal V."/>
            <person name="Wachnowicz B."/>
            <person name="Goodfellow M."/>
        </authorList>
    </citation>
    <scope>NUCLEOTIDE SEQUENCE</scope>
    <source>
        <strain evidence="2">SL13</strain>
    </source>
</reference>
<evidence type="ECO:0000313" key="2">
    <source>
        <dbReference type="EMBL" id="MDI5973523.1"/>
    </source>
</evidence>